<evidence type="ECO:0000256" key="1">
    <source>
        <dbReference type="ARBA" id="ARBA00022669"/>
    </source>
</evidence>
<evidence type="ECO:0000313" key="5">
    <source>
        <dbReference type="EMBL" id="KAF2741655.1"/>
    </source>
</evidence>
<protein>
    <submittedName>
        <fullName evidence="5">Carbohydrate-binding module family 50 protein</fullName>
    </submittedName>
</protein>
<evidence type="ECO:0000256" key="3">
    <source>
        <dbReference type="SAM" id="SignalP"/>
    </source>
</evidence>
<feature type="domain" description="LysM" evidence="4">
    <location>
        <begin position="370"/>
        <end position="416"/>
    </location>
</feature>
<feature type="signal peptide" evidence="3">
    <location>
        <begin position="1"/>
        <end position="21"/>
    </location>
</feature>
<dbReference type="GO" id="GO:0008061">
    <property type="term" value="F:chitin binding"/>
    <property type="evidence" value="ECO:0007669"/>
    <property type="project" value="UniProtKB-KW"/>
</dbReference>
<name>A0A6A6UU44_9PLEO</name>
<dbReference type="SMART" id="SM00257">
    <property type="entry name" value="LysM"/>
    <property type="match status" value="4"/>
</dbReference>
<feature type="domain" description="LysM" evidence="4">
    <location>
        <begin position="561"/>
        <end position="607"/>
    </location>
</feature>
<dbReference type="InterPro" id="IPR052210">
    <property type="entry name" value="LysM1-like"/>
</dbReference>
<organism evidence="5 6">
    <name type="scientific">Sporormia fimetaria CBS 119925</name>
    <dbReference type="NCBI Taxonomy" id="1340428"/>
    <lineage>
        <taxon>Eukaryota</taxon>
        <taxon>Fungi</taxon>
        <taxon>Dikarya</taxon>
        <taxon>Ascomycota</taxon>
        <taxon>Pezizomycotina</taxon>
        <taxon>Dothideomycetes</taxon>
        <taxon>Pleosporomycetidae</taxon>
        <taxon>Pleosporales</taxon>
        <taxon>Sporormiaceae</taxon>
        <taxon>Sporormia</taxon>
    </lineage>
</organism>
<dbReference type="OrthoDB" id="5985073at2759"/>
<dbReference type="Proteomes" id="UP000799440">
    <property type="component" value="Unassembled WGS sequence"/>
</dbReference>
<keyword evidence="2" id="KW-0843">Virulence</keyword>
<accession>A0A6A6UU44</accession>
<dbReference type="InterPro" id="IPR036779">
    <property type="entry name" value="LysM_dom_sf"/>
</dbReference>
<keyword evidence="6" id="KW-1185">Reference proteome</keyword>
<feature type="domain" description="LysM" evidence="4">
    <location>
        <begin position="223"/>
        <end position="270"/>
    </location>
</feature>
<dbReference type="InterPro" id="IPR018392">
    <property type="entry name" value="LysM"/>
</dbReference>
<dbReference type="CDD" id="cd00118">
    <property type="entry name" value="LysM"/>
    <property type="match status" value="4"/>
</dbReference>
<sequence>MMLVVTPCVVAGILLSSFASAFVKAPPNRLADAPEACIEALNTTYTCDSYIRRLSRQEYYHRLDLDIVCAASCKNALSSRRQPVANACGSYVYQESNGLWYSPVILVDRTLLTVDTVCRKSRTSRDYCNIWYASFNVTDANGLPTFFPPNGTNRCNDCYLSDITTDLKSPFGYSEELSSVHKSLTASCKSTTAYSYLKPTPVDITPSGSSSSPAPTAPTCSGVKYTVKLGDTCNSIATTNSITINELLVSNNNVFADCTSFAPVGTVLCIRKKSCKLYTVQEEDTCASIISNYASLGVSKFTQTQLISWNTNIRSGCGNLKELIGSTICVNNPGGDYKPSTTARVTPGPAPTPTAAPGNVADGVTDRCGQYYTITDRDNCAAVLMKNSITENDFRLLNPGVNSDCTNLEIGLAYCVRPVGSITSYISGTPISTSLVNFWDLPVAPSTVTWPDSMATQLPLANGTREDCVGYNSALPGNFTAEIPLTPCFAFASSHWAPWEAFLSWNPDAQSQVDTTGQCFIQPGVRYCTALGPSHEDPVRDEENNDPMTTVPADTVLDCAVYWTVMEGDSCAAILDRFELTIGQFFRMNPSVSSGCETMKLGLSYCVYYPGLA</sequence>
<dbReference type="PANTHER" id="PTHR34997">
    <property type="entry name" value="AM15"/>
    <property type="match status" value="1"/>
</dbReference>
<proteinExistence type="predicted"/>
<evidence type="ECO:0000313" key="6">
    <source>
        <dbReference type="Proteomes" id="UP000799440"/>
    </source>
</evidence>
<keyword evidence="3" id="KW-0732">Signal</keyword>
<feature type="domain" description="LysM" evidence="4">
    <location>
        <begin position="276"/>
        <end position="330"/>
    </location>
</feature>
<dbReference type="Pfam" id="PF01476">
    <property type="entry name" value="LysM"/>
    <property type="match status" value="3"/>
</dbReference>
<dbReference type="EMBL" id="MU006636">
    <property type="protein sequence ID" value="KAF2741655.1"/>
    <property type="molecule type" value="Genomic_DNA"/>
</dbReference>
<dbReference type="PANTHER" id="PTHR34997:SF16">
    <property type="entry name" value="LYSM DOMAIN-CONTAINING PROTEIN"/>
    <property type="match status" value="1"/>
</dbReference>
<evidence type="ECO:0000259" key="4">
    <source>
        <dbReference type="PROSITE" id="PS51782"/>
    </source>
</evidence>
<dbReference type="Gene3D" id="3.10.350.10">
    <property type="entry name" value="LysM domain"/>
    <property type="match status" value="4"/>
</dbReference>
<gene>
    <name evidence="5" type="ORF">M011DRAFT_434414</name>
</gene>
<evidence type="ECO:0000256" key="2">
    <source>
        <dbReference type="ARBA" id="ARBA00023026"/>
    </source>
</evidence>
<reference evidence="5" key="1">
    <citation type="journal article" date="2020" name="Stud. Mycol.">
        <title>101 Dothideomycetes genomes: a test case for predicting lifestyles and emergence of pathogens.</title>
        <authorList>
            <person name="Haridas S."/>
            <person name="Albert R."/>
            <person name="Binder M."/>
            <person name="Bloem J."/>
            <person name="Labutti K."/>
            <person name="Salamov A."/>
            <person name="Andreopoulos B."/>
            <person name="Baker S."/>
            <person name="Barry K."/>
            <person name="Bills G."/>
            <person name="Bluhm B."/>
            <person name="Cannon C."/>
            <person name="Castanera R."/>
            <person name="Culley D."/>
            <person name="Daum C."/>
            <person name="Ezra D."/>
            <person name="Gonzalez J."/>
            <person name="Henrissat B."/>
            <person name="Kuo A."/>
            <person name="Liang C."/>
            <person name="Lipzen A."/>
            <person name="Lutzoni F."/>
            <person name="Magnuson J."/>
            <person name="Mondo S."/>
            <person name="Nolan M."/>
            <person name="Ohm R."/>
            <person name="Pangilinan J."/>
            <person name="Park H.-J."/>
            <person name="Ramirez L."/>
            <person name="Alfaro M."/>
            <person name="Sun H."/>
            <person name="Tritt A."/>
            <person name="Yoshinaga Y."/>
            <person name="Zwiers L.-H."/>
            <person name="Turgeon B."/>
            <person name="Goodwin S."/>
            <person name="Spatafora J."/>
            <person name="Crous P."/>
            <person name="Grigoriev I."/>
        </authorList>
    </citation>
    <scope>NUCLEOTIDE SEQUENCE</scope>
    <source>
        <strain evidence="5">CBS 119925</strain>
    </source>
</reference>
<dbReference type="AlphaFoldDB" id="A0A6A6UU44"/>
<dbReference type="PROSITE" id="PS51782">
    <property type="entry name" value="LYSM"/>
    <property type="match status" value="4"/>
</dbReference>
<dbReference type="SUPFAM" id="SSF54106">
    <property type="entry name" value="LysM domain"/>
    <property type="match status" value="2"/>
</dbReference>
<feature type="chain" id="PRO_5025534352" evidence="3">
    <location>
        <begin position="22"/>
        <end position="613"/>
    </location>
</feature>
<keyword evidence="1" id="KW-0147">Chitin-binding</keyword>